<name>A0AAF1D7J7_9PROT</name>
<comment type="similarity">
    <text evidence="6">Belongs to the truncated hemoglobin family. Group II subfamily.</text>
</comment>
<dbReference type="KEGG" id="mrk:FIT61_02505"/>
<organism evidence="7 8">
    <name type="scientific">Candidatus Methylopumilus rimovensis</name>
    <dbReference type="NCBI Taxonomy" id="2588535"/>
    <lineage>
        <taxon>Bacteria</taxon>
        <taxon>Pseudomonadati</taxon>
        <taxon>Pseudomonadota</taxon>
        <taxon>Betaproteobacteria</taxon>
        <taxon>Nitrosomonadales</taxon>
        <taxon>Methylophilaceae</taxon>
        <taxon>Candidatus Methylopumilus</taxon>
    </lineage>
</organism>
<gene>
    <name evidence="7" type="ORF">FIT61_02505</name>
</gene>
<sequence>MSEATASTPQSLYDLLGGEPEATNQIRDIVEAFYDVMDSDENAKTIRLMHPKDLTSSREKLFMFLTGWTGGPQLYIERYGHPFLRRRHLPFKIGEEERDQWIYCMTKGMLHLKMEEAKIKALLNALYPIADFMRNQ</sequence>
<keyword evidence="2" id="KW-0813">Transport</keyword>
<dbReference type="GO" id="GO:0005344">
    <property type="term" value="F:oxygen carrier activity"/>
    <property type="evidence" value="ECO:0007669"/>
    <property type="project" value="InterPro"/>
</dbReference>
<dbReference type="GO" id="GO:0020037">
    <property type="term" value="F:heme binding"/>
    <property type="evidence" value="ECO:0007669"/>
    <property type="project" value="InterPro"/>
</dbReference>
<evidence type="ECO:0000256" key="5">
    <source>
        <dbReference type="ARBA" id="ARBA00023004"/>
    </source>
</evidence>
<dbReference type="Pfam" id="PF01152">
    <property type="entry name" value="Bac_globin"/>
    <property type="match status" value="1"/>
</dbReference>
<dbReference type="AlphaFoldDB" id="A0AAF1D7J7"/>
<comment type="cofactor">
    <cofactor evidence="1">
        <name>heme</name>
        <dbReference type="ChEBI" id="CHEBI:30413"/>
    </cofactor>
</comment>
<dbReference type="InterPro" id="IPR019795">
    <property type="entry name" value="Globin_bac-like_CS"/>
</dbReference>
<dbReference type="PANTHER" id="PTHR47366:SF1">
    <property type="entry name" value="TWO-ON-TWO HEMOGLOBIN-3"/>
    <property type="match status" value="1"/>
</dbReference>
<keyword evidence="3" id="KW-0349">Heme</keyword>
<dbReference type="CDD" id="cd14773">
    <property type="entry name" value="TrHb2_PhHbO-like_O"/>
    <property type="match status" value="1"/>
</dbReference>
<keyword evidence="8" id="KW-1185">Reference proteome</keyword>
<dbReference type="PROSITE" id="PS01213">
    <property type="entry name" value="GLOBIN_FAM_2"/>
    <property type="match status" value="1"/>
</dbReference>
<evidence type="ECO:0000256" key="3">
    <source>
        <dbReference type="ARBA" id="ARBA00022617"/>
    </source>
</evidence>
<proteinExistence type="inferred from homology"/>
<dbReference type="InterPro" id="IPR009050">
    <property type="entry name" value="Globin-like_sf"/>
</dbReference>
<dbReference type="GO" id="GO:0019825">
    <property type="term" value="F:oxygen binding"/>
    <property type="evidence" value="ECO:0007669"/>
    <property type="project" value="InterPro"/>
</dbReference>
<accession>A0AAF1D7J7</accession>
<dbReference type="InterPro" id="IPR001486">
    <property type="entry name" value="Hemoglobin_trunc"/>
</dbReference>
<evidence type="ECO:0000256" key="4">
    <source>
        <dbReference type="ARBA" id="ARBA00022723"/>
    </source>
</evidence>
<dbReference type="GO" id="GO:0046872">
    <property type="term" value="F:metal ion binding"/>
    <property type="evidence" value="ECO:0007669"/>
    <property type="project" value="UniProtKB-KW"/>
</dbReference>
<evidence type="ECO:0000313" key="8">
    <source>
        <dbReference type="Proteomes" id="UP000312102"/>
    </source>
</evidence>
<dbReference type="EMBL" id="CP040986">
    <property type="protein sequence ID" value="QDD13333.1"/>
    <property type="molecule type" value="Genomic_DNA"/>
</dbReference>
<evidence type="ECO:0000256" key="6">
    <source>
        <dbReference type="ARBA" id="ARBA00034496"/>
    </source>
</evidence>
<dbReference type="RefSeq" id="WP_139883010.1">
    <property type="nucleotide sequence ID" value="NZ_CP040986.1"/>
</dbReference>
<dbReference type="InterPro" id="IPR012292">
    <property type="entry name" value="Globin/Proto"/>
</dbReference>
<dbReference type="SUPFAM" id="SSF46458">
    <property type="entry name" value="Globin-like"/>
    <property type="match status" value="1"/>
</dbReference>
<keyword evidence="4" id="KW-0479">Metal-binding</keyword>
<keyword evidence="5" id="KW-0408">Iron</keyword>
<reference evidence="7 8" key="1">
    <citation type="journal article" date="2019" name="ISME J.">
        <title>Evolution in action: habitat transition from sediment to the pelagial leads to genome streamlining in Methylophilaceae.</title>
        <authorList>
            <person name="Salcher M."/>
            <person name="Schaefle D."/>
            <person name="Kaspar M."/>
            <person name="Neuenschwander S.M."/>
            <person name="Ghai R."/>
        </authorList>
    </citation>
    <scope>NUCLEOTIDE SEQUENCE [LARGE SCALE GENOMIC DNA]</scope>
    <source>
        <strain evidence="7 8">MMS-RI-1</strain>
    </source>
</reference>
<dbReference type="InterPro" id="IPR044203">
    <property type="entry name" value="GlbO/GLB3-like"/>
</dbReference>
<protein>
    <submittedName>
        <fullName evidence="7">Group II truncated hemoglobin</fullName>
    </submittedName>
</protein>
<evidence type="ECO:0000256" key="2">
    <source>
        <dbReference type="ARBA" id="ARBA00022448"/>
    </source>
</evidence>
<evidence type="ECO:0000313" key="7">
    <source>
        <dbReference type="EMBL" id="QDD13333.1"/>
    </source>
</evidence>
<dbReference type="Proteomes" id="UP000312102">
    <property type="component" value="Chromosome"/>
</dbReference>
<dbReference type="Gene3D" id="1.10.490.10">
    <property type="entry name" value="Globins"/>
    <property type="match status" value="1"/>
</dbReference>
<evidence type="ECO:0000256" key="1">
    <source>
        <dbReference type="ARBA" id="ARBA00001971"/>
    </source>
</evidence>
<dbReference type="PANTHER" id="PTHR47366">
    <property type="entry name" value="TWO-ON-TWO HEMOGLOBIN-3"/>
    <property type="match status" value="1"/>
</dbReference>